<protein>
    <submittedName>
        <fullName evidence="2">Universal stress protein family protein</fullName>
    </submittedName>
</protein>
<sequence>MSHVLAAVRPGVDGAAVEPVAGAMAALLAAEVRRIDLVGRPAADAAPILAALRAPDAVAAVVARDAVDDAGWEALLQGAAQPLVLVPEKGRAPERIDRILIPLDGSDAAAEAVAETVQMCAGAGLELVVLHVFDASTVPAYWDQAAHARQCWEQEFLARHCAVPGVRLHLRSGVAGEHVVDVAEAEQVDLIALAWSQRLTPGRAGTVRRTVAEAGVPIALIPVFTR</sequence>
<accession>A0A4Q7ZTP4</accession>
<organism evidence="2 3">
    <name type="scientific">Krasilnikovia cinnamomea</name>
    <dbReference type="NCBI Taxonomy" id="349313"/>
    <lineage>
        <taxon>Bacteria</taxon>
        <taxon>Bacillati</taxon>
        <taxon>Actinomycetota</taxon>
        <taxon>Actinomycetes</taxon>
        <taxon>Micromonosporales</taxon>
        <taxon>Micromonosporaceae</taxon>
        <taxon>Krasilnikovia</taxon>
    </lineage>
</organism>
<dbReference type="Gene3D" id="3.40.50.620">
    <property type="entry name" value="HUPs"/>
    <property type="match status" value="1"/>
</dbReference>
<dbReference type="Proteomes" id="UP000292564">
    <property type="component" value="Unassembled WGS sequence"/>
</dbReference>
<reference evidence="2 3" key="1">
    <citation type="submission" date="2019-02" db="EMBL/GenBank/DDBJ databases">
        <title>Sequencing the genomes of 1000 actinobacteria strains.</title>
        <authorList>
            <person name="Klenk H.-P."/>
        </authorList>
    </citation>
    <scope>NUCLEOTIDE SEQUENCE [LARGE SCALE GENOMIC DNA]</scope>
    <source>
        <strain evidence="2 3">DSM 45162</strain>
    </source>
</reference>
<dbReference type="OrthoDB" id="4548881at2"/>
<keyword evidence="3" id="KW-1185">Reference proteome</keyword>
<dbReference type="AlphaFoldDB" id="A0A4Q7ZTP4"/>
<dbReference type="EMBL" id="SHKY01000001">
    <property type="protein sequence ID" value="RZU54610.1"/>
    <property type="molecule type" value="Genomic_DNA"/>
</dbReference>
<dbReference type="SUPFAM" id="SSF52402">
    <property type="entry name" value="Adenine nucleotide alpha hydrolases-like"/>
    <property type="match status" value="1"/>
</dbReference>
<dbReference type="InterPro" id="IPR014729">
    <property type="entry name" value="Rossmann-like_a/b/a_fold"/>
</dbReference>
<evidence type="ECO:0000313" key="3">
    <source>
        <dbReference type="Proteomes" id="UP000292564"/>
    </source>
</evidence>
<comment type="caution">
    <text evidence="2">The sequence shown here is derived from an EMBL/GenBank/DDBJ whole genome shotgun (WGS) entry which is preliminary data.</text>
</comment>
<evidence type="ECO:0000313" key="2">
    <source>
        <dbReference type="EMBL" id="RZU54610.1"/>
    </source>
</evidence>
<dbReference type="Pfam" id="PF00582">
    <property type="entry name" value="Usp"/>
    <property type="match status" value="1"/>
</dbReference>
<dbReference type="InterPro" id="IPR006016">
    <property type="entry name" value="UspA"/>
</dbReference>
<name>A0A4Q7ZTP4_9ACTN</name>
<evidence type="ECO:0000259" key="1">
    <source>
        <dbReference type="Pfam" id="PF00582"/>
    </source>
</evidence>
<dbReference type="RefSeq" id="WP_130512936.1">
    <property type="nucleotide sequence ID" value="NZ_SHKY01000001.1"/>
</dbReference>
<feature type="domain" description="UspA" evidence="1">
    <location>
        <begin position="97"/>
        <end position="211"/>
    </location>
</feature>
<proteinExistence type="predicted"/>
<gene>
    <name evidence="2" type="ORF">EV385_6561</name>
</gene>